<organism evidence="2 3">
    <name type="scientific">Methylovulum psychrotolerans</name>
    <dbReference type="NCBI Taxonomy" id="1704499"/>
    <lineage>
        <taxon>Bacteria</taxon>
        <taxon>Pseudomonadati</taxon>
        <taxon>Pseudomonadota</taxon>
        <taxon>Gammaproteobacteria</taxon>
        <taxon>Methylococcales</taxon>
        <taxon>Methylococcaceae</taxon>
        <taxon>Methylovulum</taxon>
    </lineage>
</organism>
<dbReference type="EMBL" id="CP022129">
    <property type="protein sequence ID" value="ASF48637.1"/>
    <property type="molecule type" value="Genomic_DNA"/>
</dbReference>
<gene>
    <name evidence="2" type="ORF">CEK71_04165</name>
</gene>
<sequence>MTRPKKDLVEIFGYAPDDLTSQCRSLWHLSACPFINRQCTKANHDSSIIYGTCSVSSPYGDCVICPNRLYENNYAVLRTVASEVFDKNLPFLLYEQFIPVRESAKNCIVALGQNSGKEVKIGTSLAMDWVLARVEDGVLVEYTGVEVQSIDITGNYRDSWHSYKNLSETALSIPSSQHGMNWANVHKRLIPQIIRKGTMYSRSNLVKSGLYFVVPDIVYRKFEDIIGQDIPLLKEGGKDVLTIHTYELSPFKKHGEQRTLQIKRNMRFSLDEFSQRFISGPNLPSGEQLDSAVKRVLGAS</sequence>
<keyword evidence="2" id="KW-0540">Nuclease</keyword>
<dbReference type="AlphaFoldDB" id="A0A1Z4C521"/>
<name>A0A1Z4C521_9GAMM</name>
<dbReference type="OrthoDB" id="2986899at2"/>
<proteinExistence type="predicted"/>
<keyword evidence="3" id="KW-1185">Reference proteome</keyword>
<dbReference type="Pfam" id="PF12183">
    <property type="entry name" value="NotI"/>
    <property type="match status" value="1"/>
</dbReference>
<evidence type="ECO:0000313" key="2">
    <source>
        <dbReference type="EMBL" id="ASF48637.1"/>
    </source>
</evidence>
<protein>
    <submittedName>
        <fullName evidence="2">Restriction endonuclease</fullName>
    </submittedName>
</protein>
<accession>A0A1Z4C521</accession>
<evidence type="ECO:0000313" key="3">
    <source>
        <dbReference type="Proteomes" id="UP000197019"/>
    </source>
</evidence>
<dbReference type="InterPro" id="IPR022009">
    <property type="entry name" value="Resctriction_endonuc_II_NotI"/>
</dbReference>
<dbReference type="Proteomes" id="UP000197019">
    <property type="component" value="Chromosome"/>
</dbReference>
<dbReference type="REBASE" id="209092">
    <property type="entry name" value="MpsM2ORF4160P"/>
</dbReference>
<keyword evidence="2" id="KW-0378">Hydrolase</keyword>
<dbReference type="KEGG" id="mpsy:CEK71_04165"/>
<evidence type="ECO:0000259" key="1">
    <source>
        <dbReference type="Pfam" id="PF12183"/>
    </source>
</evidence>
<feature type="domain" description="Restriction endonuclease type II NotI" evidence="1">
    <location>
        <begin position="31"/>
        <end position="202"/>
    </location>
</feature>
<dbReference type="GO" id="GO:0004519">
    <property type="term" value="F:endonuclease activity"/>
    <property type="evidence" value="ECO:0007669"/>
    <property type="project" value="UniProtKB-KW"/>
</dbReference>
<reference evidence="2 3" key="1">
    <citation type="submission" date="2017-06" db="EMBL/GenBank/DDBJ databases">
        <title>Genome Sequencing of the methanotroph Methylovulum psychrotolerants str. HV10-M2 isolated from a high-altitude environment.</title>
        <authorList>
            <person name="Mateos-Rivera A."/>
        </authorList>
    </citation>
    <scope>NUCLEOTIDE SEQUENCE [LARGE SCALE GENOMIC DNA]</scope>
    <source>
        <strain evidence="2 3">HV10_M2</strain>
    </source>
</reference>
<keyword evidence="2" id="KW-0255">Endonuclease</keyword>